<dbReference type="Pfam" id="PF00588">
    <property type="entry name" value="SpoU_methylase"/>
    <property type="match status" value="1"/>
</dbReference>
<comment type="subunit">
    <text evidence="6">Homodimer.</text>
</comment>
<dbReference type="CDD" id="cd18094">
    <property type="entry name" value="SpoU-like_TrmL"/>
    <property type="match status" value="1"/>
</dbReference>
<keyword evidence="5 6" id="KW-0819">tRNA processing</keyword>
<dbReference type="GO" id="GO:0042802">
    <property type="term" value="F:identical protein binding"/>
    <property type="evidence" value="ECO:0007669"/>
    <property type="project" value="UniProtKB-ARBA"/>
</dbReference>
<dbReference type="GO" id="GO:0005737">
    <property type="term" value="C:cytoplasm"/>
    <property type="evidence" value="ECO:0007669"/>
    <property type="project" value="UniProtKB-SubCell"/>
</dbReference>
<comment type="catalytic activity">
    <reaction evidence="6">
        <text>5-carboxymethylaminomethyluridine(34) in tRNA(Leu) + S-adenosyl-L-methionine = 5-carboxymethylaminomethyl-2'-O-methyluridine(34) in tRNA(Leu) + S-adenosyl-L-homocysteine + H(+)</text>
        <dbReference type="Rhea" id="RHEA:43088"/>
        <dbReference type="Rhea" id="RHEA-COMP:10333"/>
        <dbReference type="Rhea" id="RHEA-COMP:10334"/>
        <dbReference type="ChEBI" id="CHEBI:15378"/>
        <dbReference type="ChEBI" id="CHEBI:57856"/>
        <dbReference type="ChEBI" id="CHEBI:59789"/>
        <dbReference type="ChEBI" id="CHEBI:74508"/>
        <dbReference type="ChEBI" id="CHEBI:74511"/>
        <dbReference type="EC" id="2.1.1.207"/>
    </reaction>
</comment>
<keyword evidence="1 6" id="KW-0963">Cytoplasm</keyword>
<dbReference type="PANTHER" id="PTHR42971:SF1">
    <property type="entry name" value="TRNA (CYTIDINE(34)-2'-O)-METHYLTRANSFERASE"/>
    <property type="match status" value="1"/>
</dbReference>
<feature type="domain" description="tRNA/rRNA methyltransferase SpoU type" evidence="8">
    <location>
        <begin position="2"/>
        <end position="144"/>
    </location>
</feature>
<dbReference type="PIRSF" id="PIRSF029256">
    <property type="entry name" value="SpoU_TrmH_prd"/>
    <property type="match status" value="1"/>
</dbReference>
<proteinExistence type="inferred from homology"/>
<dbReference type="Gene3D" id="3.40.1280.10">
    <property type="match status" value="1"/>
</dbReference>
<dbReference type="GO" id="GO:0141098">
    <property type="term" value="F:tRNA (cytidine(34)-2'-O)-methyltransferase activity"/>
    <property type="evidence" value="ECO:0007669"/>
    <property type="project" value="RHEA"/>
</dbReference>
<protein>
    <recommendedName>
        <fullName evidence="6">tRNA (cytidine(34)-2'-O)-methyltransferase</fullName>
        <ecNumber evidence="6">2.1.1.207</ecNumber>
    </recommendedName>
    <alternativeName>
        <fullName evidence="6">tRNA (cytidine/uridine-2'-O-)-methyltransferase TrmL</fullName>
    </alternativeName>
</protein>
<dbReference type="InterPro" id="IPR029028">
    <property type="entry name" value="Alpha/beta_knot_MTases"/>
</dbReference>
<dbReference type="GO" id="GO:0002132">
    <property type="term" value="P:wobble position uridine ribose methylation"/>
    <property type="evidence" value="ECO:0007669"/>
    <property type="project" value="TreeGrafter"/>
</dbReference>
<dbReference type="Proteomes" id="UP000029629">
    <property type="component" value="Unassembled WGS sequence"/>
</dbReference>
<evidence type="ECO:0000256" key="5">
    <source>
        <dbReference type="ARBA" id="ARBA00022694"/>
    </source>
</evidence>
<dbReference type="EMBL" id="JRNI01000019">
    <property type="protein sequence ID" value="KGF30865.1"/>
    <property type="molecule type" value="Genomic_DNA"/>
</dbReference>
<dbReference type="PANTHER" id="PTHR42971">
    <property type="entry name" value="TRNA (CYTIDINE(34)-2'-O)-METHYLTRANSFERASE"/>
    <property type="match status" value="1"/>
</dbReference>
<dbReference type="GO" id="GO:0141102">
    <property type="term" value="F:tRNA (5-carboxymethylaminomethyluridine(34)-2'-O)-methyltransferase activity"/>
    <property type="evidence" value="ECO:0007669"/>
    <property type="project" value="RHEA"/>
</dbReference>
<evidence type="ECO:0000256" key="6">
    <source>
        <dbReference type="HAMAP-Rule" id="MF_01885"/>
    </source>
</evidence>
<dbReference type="GO" id="GO:0003723">
    <property type="term" value="F:RNA binding"/>
    <property type="evidence" value="ECO:0007669"/>
    <property type="project" value="InterPro"/>
</dbReference>
<dbReference type="InterPro" id="IPR029026">
    <property type="entry name" value="tRNA_m1G_MTases_N"/>
</dbReference>
<gene>
    <name evidence="6" type="primary">trmL</name>
    <name evidence="9" type="ORF">HMPREF2130_05455</name>
</gene>
<feature type="binding site" evidence="6 7">
    <location>
        <position position="124"/>
    </location>
    <ligand>
        <name>S-adenosyl-L-methionine</name>
        <dbReference type="ChEBI" id="CHEBI:59789"/>
    </ligand>
</feature>
<dbReference type="RefSeq" id="WP_036558846.1">
    <property type="nucleotide sequence ID" value="NZ_JRNI01000019.1"/>
</dbReference>
<dbReference type="GO" id="GO:0002131">
    <property type="term" value="P:wobble position cytosine ribose methylation"/>
    <property type="evidence" value="ECO:0007669"/>
    <property type="project" value="TreeGrafter"/>
</dbReference>
<keyword evidence="10" id="KW-1185">Reference proteome</keyword>
<comment type="function">
    <text evidence="6">Methylates the ribose at the nucleotide 34 wobble position in the two leucyl isoacceptors tRNA(Leu)(CmAA) and tRNA(Leu)(cmnm5UmAA). Catalyzes the methyl transfer from S-adenosyl-L-methionine to the 2'-OH of the wobble nucleotide.</text>
</comment>
<comment type="similarity">
    <text evidence="6">Belongs to the class IV-like SAM-binding methyltransferase superfamily. RNA methyltransferase TrmH family. TrmL subfamily.</text>
</comment>
<evidence type="ECO:0000256" key="4">
    <source>
        <dbReference type="ARBA" id="ARBA00022691"/>
    </source>
</evidence>
<organism evidence="9 10">
    <name type="scientific">Oligella urethralis DNF00040</name>
    <dbReference type="NCBI Taxonomy" id="1401065"/>
    <lineage>
        <taxon>Bacteria</taxon>
        <taxon>Pseudomonadati</taxon>
        <taxon>Pseudomonadota</taxon>
        <taxon>Betaproteobacteria</taxon>
        <taxon>Burkholderiales</taxon>
        <taxon>Alcaligenaceae</taxon>
        <taxon>Oligella</taxon>
    </lineage>
</organism>
<keyword evidence="4 6" id="KW-0949">S-adenosyl-L-methionine</keyword>
<dbReference type="EC" id="2.1.1.207" evidence="6"/>
<keyword evidence="2 6" id="KW-0489">Methyltransferase</keyword>
<dbReference type="InterPro" id="IPR016914">
    <property type="entry name" value="TrmL"/>
</dbReference>
<dbReference type="OrthoDB" id="9789043at2"/>
<evidence type="ECO:0000256" key="2">
    <source>
        <dbReference type="ARBA" id="ARBA00022603"/>
    </source>
</evidence>
<feature type="binding site" evidence="6 7">
    <location>
        <position position="102"/>
    </location>
    <ligand>
        <name>S-adenosyl-L-methionine</name>
        <dbReference type="ChEBI" id="CHEBI:59789"/>
    </ligand>
</feature>
<dbReference type="SUPFAM" id="SSF75217">
    <property type="entry name" value="alpha/beta knot"/>
    <property type="match status" value="1"/>
</dbReference>
<sequence length="156" mass="17236">MFHIILVCPEIPANTGNIIRLTANTGCTLHLVKPFSFELDDKRLKRAGLDYHEWAELKTHDSLAEAIGTTGAAKDRCFALSSKGQRNLGQISFQDGDCFIFGRETAGLKPAEWDLIGREQSIRLPMVNTSRSLNLANSVAITVYEAWRQIGFVGGI</sequence>
<evidence type="ECO:0000313" key="10">
    <source>
        <dbReference type="Proteomes" id="UP000029629"/>
    </source>
</evidence>
<comment type="subcellular location">
    <subcellularLocation>
        <location evidence="6">Cytoplasm</location>
    </subcellularLocation>
</comment>
<evidence type="ECO:0000256" key="1">
    <source>
        <dbReference type="ARBA" id="ARBA00022490"/>
    </source>
</evidence>
<evidence type="ECO:0000313" key="9">
    <source>
        <dbReference type="EMBL" id="KGF30865.1"/>
    </source>
</evidence>
<dbReference type="HAMAP" id="MF_01885">
    <property type="entry name" value="tRNA_methyltr_TrmL"/>
    <property type="match status" value="1"/>
</dbReference>
<dbReference type="InterPro" id="IPR001537">
    <property type="entry name" value="SpoU_MeTrfase"/>
</dbReference>
<evidence type="ECO:0000256" key="7">
    <source>
        <dbReference type="PIRSR" id="PIRSR029256-1"/>
    </source>
</evidence>
<dbReference type="eggNOG" id="COG0219">
    <property type="taxonomic scope" value="Bacteria"/>
</dbReference>
<keyword evidence="3 6" id="KW-0808">Transferase</keyword>
<accession>A0A095Z826</accession>
<feature type="binding site" evidence="6 7">
    <location>
        <position position="132"/>
    </location>
    <ligand>
        <name>S-adenosyl-L-methionine</name>
        <dbReference type="ChEBI" id="CHEBI:59789"/>
    </ligand>
</feature>
<comment type="caution">
    <text evidence="9">The sequence shown here is derived from an EMBL/GenBank/DDBJ whole genome shotgun (WGS) entry which is preliminary data.</text>
</comment>
<feature type="binding site" evidence="6 7">
    <location>
        <position position="80"/>
    </location>
    <ligand>
        <name>S-adenosyl-L-methionine</name>
        <dbReference type="ChEBI" id="CHEBI:59789"/>
    </ligand>
</feature>
<comment type="catalytic activity">
    <reaction evidence="6">
        <text>cytidine(34) in tRNA + S-adenosyl-L-methionine = 2'-O-methylcytidine(34) in tRNA + S-adenosyl-L-homocysteine + H(+)</text>
        <dbReference type="Rhea" id="RHEA:43084"/>
        <dbReference type="Rhea" id="RHEA-COMP:10331"/>
        <dbReference type="Rhea" id="RHEA-COMP:10332"/>
        <dbReference type="ChEBI" id="CHEBI:15378"/>
        <dbReference type="ChEBI" id="CHEBI:57856"/>
        <dbReference type="ChEBI" id="CHEBI:59789"/>
        <dbReference type="ChEBI" id="CHEBI:74495"/>
        <dbReference type="ChEBI" id="CHEBI:82748"/>
        <dbReference type="EC" id="2.1.1.207"/>
    </reaction>
</comment>
<dbReference type="AlphaFoldDB" id="A0A095Z826"/>
<dbReference type="FunFam" id="3.40.1280.10:FF:000002">
    <property type="entry name" value="Peptidylprolyl isomerase"/>
    <property type="match status" value="1"/>
</dbReference>
<reference evidence="9 10" key="1">
    <citation type="submission" date="2014-07" db="EMBL/GenBank/DDBJ databases">
        <authorList>
            <person name="McCorrison J."/>
            <person name="Sanka R."/>
            <person name="Torralba M."/>
            <person name="Gillis M."/>
            <person name="Haft D.H."/>
            <person name="Methe B."/>
            <person name="Sutton G."/>
            <person name="Nelson K.E."/>
        </authorList>
    </citation>
    <scope>NUCLEOTIDE SEQUENCE [LARGE SCALE GENOMIC DNA]</scope>
    <source>
        <strain evidence="9 10">DNF00040</strain>
    </source>
</reference>
<evidence type="ECO:0000259" key="8">
    <source>
        <dbReference type="Pfam" id="PF00588"/>
    </source>
</evidence>
<name>A0A095Z826_9BURK</name>
<evidence type="ECO:0000256" key="3">
    <source>
        <dbReference type="ARBA" id="ARBA00022679"/>
    </source>
</evidence>